<dbReference type="EMBL" id="RQYT01000035">
    <property type="protein sequence ID" value="RRD48587.1"/>
    <property type="molecule type" value="Genomic_DNA"/>
</dbReference>
<dbReference type="OrthoDB" id="5146042at2"/>
<gene>
    <name evidence="2" type="ORF">EII35_12085</name>
</gene>
<feature type="domain" description="DUF559" evidence="1">
    <location>
        <begin position="201"/>
        <end position="289"/>
    </location>
</feature>
<comment type="caution">
    <text evidence="2">The sequence shown here is derived from an EMBL/GenBank/DDBJ whole genome shotgun (WGS) entry which is preliminary data.</text>
</comment>
<evidence type="ECO:0000259" key="1">
    <source>
        <dbReference type="Pfam" id="PF04480"/>
    </source>
</evidence>
<dbReference type="RefSeq" id="WP_125228722.1">
    <property type="nucleotide sequence ID" value="NZ_RQYT01000035.1"/>
</dbReference>
<organism evidence="2 3">
    <name type="scientific">Arachnia propionica</name>
    <dbReference type="NCBI Taxonomy" id="1750"/>
    <lineage>
        <taxon>Bacteria</taxon>
        <taxon>Bacillati</taxon>
        <taxon>Actinomycetota</taxon>
        <taxon>Actinomycetes</taxon>
        <taxon>Propionibacteriales</taxon>
        <taxon>Propionibacteriaceae</taxon>
        <taxon>Arachnia</taxon>
    </lineage>
</organism>
<accession>A0A3P1WS40</accession>
<dbReference type="AlphaFoldDB" id="A0A3P1WS40"/>
<dbReference type="Pfam" id="PF04480">
    <property type="entry name" value="DUF559"/>
    <property type="match status" value="1"/>
</dbReference>
<dbReference type="InterPro" id="IPR007569">
    <property type="entry name" value="DUF559"/>
</dbReference>
<evidence type="ECO:0000313" key="2">
    <source>
        <dbReference type="EMBL" id="RRD48587.1"/>
    </source>
</evidence>
<protein>
    <submittedName>
        <fullName evidence="2">DUF559 domain-containing protein</fullName>
    </submittedName>
</protein>
<proteinExistence type="predicted"/>
<dbReference type="Proteomes" id="UP000280935">
    <property type="component" value="Unassembled WGS sequence"/>
</dbReference>
<reference evidence="2 3" key="1">
    <citation type="submission" date="2018-11" db="EMBL/GenBank/DDBJ databases">
        <title>Genomes From Bacteria Associated with the Canine Oral Cavity: a Test Case for Automated Genome-Based Taxonomic Assignment.</title>
        <authorList>
            <person name="Coil D.A."/>
            <person name="Jospin G."/>
            <person name="Darling A.E."/>
            <person name="Wallis C."/>
            <person name="Davis I.J."/>
            <person name="Harris S."/>
            <person name="Eisen J.A."/>
            <person name="Holcombe L.J."/>
            <person name="O'Flynn C."/>
        </authorList>
    </citation>
    <scope>NUCLEOTIDE SEQUENCE [LARGE SCALE GENOMIC DNA]</scope>
    <source>
        <strain evidence="2 3">OH2822_COT-296</strain>
    </source>
</reference>
<name>A0A3P1WS40_9ACTN</name>
<sequence length="318" mass="35785">MRLPFLPTPLLDLAADQGGVITVTQALAAGLTYERIRGLCLGEWRRLSQGIFCTTTPTWESAVWAGLLRGGDGAVVGGEAAARLHGLTRRDPHLVPIWVPRGRVRRHFWVGEQRIQFRQGSRPSLGHPRRLPVPETLVDYSLDATEDELMAAVTHALGTRRTTAQALGAAFRAATRAHHRLPVEDLLSHADNGVHSLLEWRYWMFVERAHRLPTLTRQDSRLPGAVFDGTYEDHQLVIEVDGREFHDEARDRRRDNRTVLTLGWATLRYGWRDVVGDPCRVAEEVALALSQRGWDGALRRCYRCAGPRSYALLGKTDR</sequence>
<evidence type="ECO:0000313" key="3">
    <source>
        <dbReference type="Proteomes" id="UP000280935"/>
    </source>
</evidence>